<dbReference type="CDD" id="cd05120">
    <property type="entry name" value="APH_ChoK_like"/>
    <property type="match status" value="1"/>
</dbReference>
<keyword evidence="2" id="KW-0808">Transferase</keyword>
<dbReference type="OMA" id="LEPPHEH"/>
<evidence type="ECO:0000313" key="3">
    <source>
        <dbReference type="Proteomes" id="UP000016922"/>
    </source>
</evidence>
<dbReference type="Pfam" id="PF01636">
    <property type="entry name" value="APH"/>
    <property type="match status" value="1"/>
</dbReference>
<evidence type="ECO:0000313" key="2">
    <source>
        <dbReference type="EMBL" id="EPE30136.1"/>
    </source>
</evidence>
<organism evidence="2 3">
    <name type="scientific">Glarea lozoyensis (strain ATCC 20868 / MF5171)</name>
    <dbReference type="NCBI Taxonomy" id="1116229"/>
    <lineage>
        <taxon>Eukaryota</taxon>
        <taxon>Fungi</taxon>
        <taxon>Dikarya</taxon>
        <taxon>Ascomycota</taxon>
        <taxon>Pezizomycotina</taxon>
        <taxon>Leotiomycetes</taxon>
        <taxon>Helotiales</taxon>
        <taxon>Helotiaceae</taxon>
        <taxon>Glarea</taxon>
    </lineage>
</organism>
<keyword evidence="3" id="KW-1185">Reference proteome</keyword>
<accession>S3DDS0</accession>
<dbReference type="Gene3D" id="3.90.1200.10">
    <property type="match status" value="1"/>
</dbReference>
<dbReference type="RefSeq" id="XP_008082813.1">
    <property type="nucleotide sequence ID" value="XM_008084622.1"/>
</dbReference>
<dbReference type="eggNOG" id="ENOG502S1T8">
    <property type="taxonomic scope" value="Eukaryota"/>
</dbReference>
<dbReference type="AlphaFoldDB" id="S3DDS0"/>
<feature type="domain" description="Aminoglycoside phosphotransferase" evidence="1">
    <location>
        <begin position="149"/>
        <end position="330"/>
    </location>
</feature>
<dbReference type="InterPro" id="IPR051678">
    <property type="entry name" value="AGP_Transferase"/>
</dbReference>
<dbReference type="PANTHER" id="PTHR21310:SF58">
    <property type="entry name" value="AMINOGLYCOSIDE PHOSPHOTRANSFERASE DOMAIN-CONTAINING PROTEIN"/>
    <property type="match status" value="1"/>
</dbReference>
<sequence>MPPPIPQAEPNRTPRARYNYHFLSRLTKLLNDDGECDLSEQLQKYKSSRLQALRGSATPPSIPIEPAKAPEPCISEPAGELSIVIPLSPQIETLLKIPHGKQPHEELSTTFFSFLRKGDILHRGIHDSRWVIKISEDIIVKCGPNVDVREIQTLNYLSPFKKQILCPEPHGAISVGRWTYLFMSYIAGTPLSKPWPALSPSQKTSVQRQLDTVFKCLRSIPAQSELFGSGTPPRCKDLRTSLRIADKPISNEEEFNSFLVHTNRERNPIYLNLISSGLSINHRAVMTHSDLHPGNLLARLDYNGGIEVTGIIDWEMSGFYPEYWEYIKAHSYVHYDVSDWYSYLPTDAIGNYGDEWRRDCLVTRLTM</sequence>
<proteinExistence type="predicted"/>
<dbReference type="OrthoDB" id="8300194at2759"/>
<gene>
    <name evidence="2" type="ORF">GLAREA_12859</name>
</gene>
<dbReference type="Proteomes" id="UP000016922">
    <property type="component" value="Unassembled WGS sequence"/>
</dbReference>
<dbReference type="InterPro" id="IPR002575">
    <property type="entry name" value="Aminoglycoside_PTrfase"/>
</dbReference>
<dbReference type="HOGENOM" id="CLU_021768_10_0_1"/>
<protein>
    <submittedName>
        <fullName evidence="2">Protein kinase-like (PK-like)</fullName>
    </submittedName>
</protein>
<dbReference type="GO" id="GO:0016301">
    <property type="term" value="F:kinase activity"/>
    <property type="evidence" value="ECO:0007669"/>
    <property type="project" value="UniProtKB-KW"/>
</dbReference>
<evidence type="ECO:0000259" key="1">
    <source>
        <dbReference type="Pfam" id="PF01636"/>
    </source>
</evidence>
<dbReference type="GeneID" id="19471899"/>
<dbReference type="PANTHER" id="PTHR21310">
    <property type="entry name" value="AMINOGLYCOSIDE PHOSPHOTRANSFERASE-RELATED-RELATED"/>
    <property type="match status" value="1"/>
</dbReference>
<dbReference type="EMBL" id="KE145365">
    <property type="protein sequence ID" value="EPE30136.1"/>
    <property type="molecule type" value="Genomic_DNA"/>
</dbReference>
<name>S3DDS0_GLAL2</name>
<dbReference type="InterPro" id="IPR011009">
    <property type="entry name" value="Kinase-like_dom_sf"/>
</dbReference>
<dbReference type="SUPFAM" id="SSF56112">
    <property type="entry name" value="Protein kinase-like (PK-like)"/>
    <property type="match status" value="1"/>
</dbReference>
<dbReference type="KEGG" id="glz:GLAREA_12859"/>
<reference evidence="2 3" key="1">
    <citation type="journal article" date="2013" name="BMC Genomics">
        <title>Genomics-driven discovery of the pneumocandin biosynthetic gene cluster in the fungus Glarea lozoyensis.</title>
        <authorList>
            <person name="Chen L."/>
            <person name="Yue Q."/>
            <person name="Zhang X."/>
            <person name="Xiang M."/>
            <person name="Wang C."/>
            <person name="Li S."/>
            <person name="Che Y."/>
            <person name="Ortiz-Lopez F.J."/>
            <person name="Bills G.F."/>
            <person name="Liu X."/>
            <person name="An Z."/>
        </authorList>
    </citation>
    <scope>NUCLEOTIDE SEQUENCE [LARGE SCALE GENOMIC DNA]</scope>
    <source>
        <strain evidence="3">ATCC 20868 / MF5171</strain>
    </source>
</reference>
<keyword evidence="2" id="KW-0418">Kinase</keyword>